<dbReference type="Gene3D" id="4.10.410.10">
    <property type="entry name" value="Pancreatic trypsin inhibitor Kunitz domain"/>
    <property type="match status" value="1"/>
</dbReference>
<name>A0ABR1DMI4_NECAM</name>
<dbReference type="Pfam" id="PF00014">
    <property type="entry name" value="Kunitz_BPTI"/>
    <property type="match status" value="1"/>
</dbReference>
<dbReference type="PROSITE" id="PS00280">
    <property type="entry name" value="BPTI_KUNITZ_1"/>
    <property type="match status" value="1"/>
</dbReference>
<reference evidence="5 7" key="1">
    <citation type="submission" date="2023-08" db="EMBL/GenBank/DDBJ databases">
        <title>A Necator americanus chromosomal reference genome.</title>
        <authorList>
            <person name="Ilik V."/>
            <person name="Petrzelkova K.J."/>
            <person name="Pardy F."/>
            <person name="Fuh T."/>
            <person name="Niatou-Singa F.S."/>
            <person name="Gouil Q."/>
            <person name="Baker L."/>
            <person name="Ritchie M.E."/>
            <person name="Jex A.R."/>
            <person name="Gazzola D."/>
            <person name="Li H."/>
            <person name="Toshio Fujiwara R."/>
            <person name="Zhan B."/>
            <person name="Aroian R.V."/>
            <person name="Pafco B."/>
            <person name="Schwarz E.M."/>
        </authorList>
    </citation>
    <scope>NUCLEOTIDE SEQUENCE [LARGE SCALE GENOMIC DNA]</scope>
    <source>
        <strain evidence="5 7">Aroian</strain>
        <tissue evidence="5">Whole animal</tissue>
    </source>
</reference>
<evidence type="ECO:0000313" key="7">
    <source>
        <dbReference type="Proteomes" id="UP001303046"/>
    </source>
</evidence>
<dbReference type="EMBL" id="JAVFWL010000004">
    <property type="protein sequence ID" value="KAK6751373.1"/>
    <property type="molecule type" value="Genomic_DNA"/>
</dbReference>
<dbReference type="PROSITE" id="PS50279">
    <property type="entry name" value="BPTI_KUNITZ_2"/>
    <property type="match status" value="1"/>
</dbReference>
<proteinExistence type="predicted"/>
<gene>
    <name evidence="5" type="primary">Necator_chrIV.g16309</name>
    <name evidence="6" type="synonym">Necator_chrIV.g16312</name>
    <name evidence="5" type="ORF">RB195_003013</name>
    <name evidence="6" type="ORF">RB195_003016</name>
</gene>
<dbReference type="SMART" id="SM00131">
    <property type="entry name" value="KU"/>
    <property type="match status" value="1"/>
</dbReference>
<sequence>MMFLLLLMFGLVVGQNEVDNKTEVCLMEPDEGLCRALLRRWAWDPVEERCEPFYYGGCGGNGNRFETQQQCLDECWNNHVDEEHKKKPEPRCIKYIV</sequence>
<dbReference type="InterPro" id="IPR050098">
    <property type="entry name" value="TFPI/VKTCI-like"/>
</dbReference>
<dbReference type="SUPFAM" id="SSF57362">
    <property type="entry name" value="BPTI-like"/>
    <property type="match status" value="1"/>
</dbReference>
<evidence type="ECO:0000256" key="1">
    <source>
        <dbReference type="ARBA" id="ARBA00022690"/>
    </source>
</evidence>
<keyword evidence="7" id="KW-1185">Reference proteome</keyword>
<dbReference type="InterPro" id="IPR036880">
    <property type="entry name" value="Kunitz_BPTI_sf"/>
</dbReference>
<protein>
    <recommendedName>
        <fullName evidence="4">BPTI/Kunitz inhibitor domain-containing protein</fullName>
    </recommendedName>
</protein>
<evidence type="ECO:0000256" key="3">
    <source>
        <dbReference type="ARBA" id="ARBA00023157"/>
    </source>
</evidence>
<dbReference type="InterPro" id="IPR002223">
    <property type="entry name" value="Kunitz_BPTI"/>
</dbReference>
<keyword evidence="1" id="KW-0646">Protease inhibitor</keyword>
<evidence type="ECO:0000256" key="2">
    <source>
        <dbReference type="ARBA" id="ARBA00022900"/>
    </source>
</evidence>
<dbReference type="InterPro" id="IPR020901">
    <property type="entry name" value="Prtase_inh_Kunz-CS"/>
</dbReference>
<dbReference type="PANTHER" id="PTHR10083:SF374">
    <property type="entry name" value="BPTI_KUNITZ INHIBITOR DOMAIN-CONTAINING PROTEIN"/>
    <property type="match status" value="1"/>
</dbReference>
<evidence type="ECO:0000313" key="5">
    <source>
        <dbReference type="EMBL" id="KAK6751373.1"/>
    </source>
</evidence>
<dbReference type="EMBL" id="JAVFWL010000004">
    <property type="protein sequence ID" value="KAK6751376.1"/>
    <property type="molecule type" value="Genomic_DNA"/>
</dbReference>
<organism evidence="5 7">
    <name type="scientific">Necator americanus</name>
    <name type="common">Human hookworm</name>
    <dbReference type="NCBI Taxonomy" id="51031"/>
    <lineage>
        <taxon>Eukaryota</taxon>
        <taxon>Metazoa</taxon>
        <taxon>Ecdysozoa</taxon>
        <taxon>Nematoda</taxon>
        <taxon>Chromadorea</taxon>
        <taxon>Rhabditida</taxon>
        <taxon>Rhabditina</taxon>
        <taxon>Rhabditomorpha</taxon>
        <taxon>Strongyloidea</taxon>
        <taxon>Ancylostomatidae</taxon>
        <taxon>Bunostominae</taxon>
        <taxon>Necator</taxon>
    </lineage>
</organism>
<dbReference type="Proteomes" id="UP001303046">
    <property type="component" value="Unassembled WGS sequence"/>
</dbReference>
<evidence type="ECO:0000259" key="4">
    <source>
        <dbReference type="PROSITE" id="PS50279"/>
    </source>
</evidence>
<comment type="caution">
    <text evidence="5">The sequence shown here is derived from an EMBL/GenBank/DDBJ whole genome shotgun (WGS) entry which is preliminary data.</text>
</comment>
<evidence type="ECO:0000313" key="6">
    <source>
        <dbReference type="EMBL" id="KAK6751376.1"/>
    </source>
</evidence>
<dbReference type="PRINTS" id="PR00759">
    <property type="entry name" value="BASICPTASE"/>
</dbReference>
<dbReference type="PANTHER" id="PTHR10083">
    <property type="entry name" value="KUNITZ-TYPE PROTEASE INHIBITOR-RELATED"/>
    <property type="match status" value="1"/>
</dbReference>
<keyword evidence="2" id="KW-0722">Serine protease inhibitor</keyword>
<keyword evidence="3" id="KW-1015">Disulfide bond</keyword>
<feature type="domain" description="BPTI/Kunitz inhibitor" evidence="4">
    <location>
        <begin position="25"/>
        <end position="75"/>
    </location>
</feature>
<accession>A0ABR1DMI4</accession>